<evidence type="ECO:0000256" key="1">
    <source>
        <dbReference type="SAM" id="Phobius"/>
    </source>
</evidence>
<sequence>MRKFNLNEFLWLLFLLLMALTIFYLLKTSIIFNLIHPKMTKYLIFSIVVLVLLSLAQVPMIFTIPDRGGIKKGIIVFLGALIMIGTVSREDISASNIASKGIKLSTKSYWKDIGDKHHHNEKIPQGVIELREENFYCYLEDIEKNLSGFIGREVIVEGMVYKTPSMKKDEFIIARMVMSCCAADAQVIGIKCSGNLEVNLNEQWVQLRGTIGKTKVLEDRKIVEVPKIDVASLKKMDKPNNLYIYQE</sequence>
<dbReference type="EMBL" id="BOPZ01000016">
    <property type="protein sequence ID" value="GIM29342.1"/>
    <property type="molecule type" value="Genomic_DNA"/>
</dbReference>
<evidence type="ECO:0000313" key="4">
    <source>
        <dbReference type="Proteomes" id="UP000679179"/>
    </source>
</evidence>
<gene>
    <name evidence="3" type="ORF">CPJCM30710_20080</name>
</gene>
<dbReference type="PANTHER" id="PTHR40047:SF1">
    <property type="entry name" value="UPF0703 PROTEIN YCGQ"/>
    <property type="match status" value="1"/>
</dbReference>
<feature type="transmembrane region" description="Helical" evidence="1">
    <location>
        <begin position="42"/>
        <end position="64"/>
    </location>
</feature>
<comment type="caution">
    <text evidence="3">The sequence shown here is derived from an EMBL/GenBank/DDBJ whole genome shotgun (WGS) entry which is preliminary data.</text>
</comment>
<protein>
    <submittedName>
        <fullName evidence="3">TIGR03943 family protein</fullName>
    </submittedName>
</protein>
<organism evidence="3 4">
    <name type="scientific">Clostridium polyendosporum</name>
    <dbReference type="NCBI Taxonomy" id="69208"/>
    <lineage>
        <taxon>Bacteria</taxon>
        <taxon>Bacillati</taxon>
        <taxon>Bacillota</taxon>
        <taxon>Clostridia</taxon>
        <taxon>Eubacteriales</taxon>
        <taxon>Clostridiaceae</taxon>
        <taxon>Clostridium</taxon>
    </lineage>
</organism>
<accession>A0A919VGN0</accession>
<keyword evidence="1" id="KW-1133">Transmembrane helix</keyword>
<dbReference type="InterPro" id="IPR052955">
    <property type="entry name" value="UPF0703_membrane_permease"/>
</dbReference>
<reference evidence="3" key="1">
    <citation type="submission" date="2021-03" db="EMBL/GenBank/DDBJ databases">
        <title>Taxonomic study of Clostridium polyendosporum from meadow-gley soil under rice.</title>
        <authorList>
            <person name="Kobayashi H."/>
            <person name="Tanizawa Y."/>
            <person name="Yagura M."/>
        </authorList>
    </citation>
    <scope>NUCLEOTIDE SEQUENCE</scope>
    <source>
        <strain evidence="3">JCM 30710</strain>
    </source>
</reference>
<evidence type="ECO:0000313" key="3">
    <source>
        <dbReference type="EMBL" id="GIM29342.1"/>
    </source>
</evidence>
<dbReference type="Pfam" id="PF21537">
    <property type="entry name" value="DUF1980_C"/>
    <property type="match status" value="1"/>
</dbReference>
<dbReference type="AlphaFoldDB" id="A0A919VGN0"/>
<dbReference type="PANTHER" id="PTHR40047">
    <property type="entry name" value="UPF0703 PROTEIN YCGQ"/>
    <property type="match status" value="1"/>
</dbReference>
<keyword evidence="1" id="KW-0812">Transmembrane</keyword>
<dbReference type="InterPro" id="IPR015402">
    <property type="entry name" value="DUF1980"/>
</dbReference>
<proteinExistence type="predicted"/>
<keyword evidence="4" id="KW-1185">Reference proteome</keyword>
<dbReference type="InterPro" id="IPR048447">
    <property type="entry name" value="DUF1980_C"/>
</dbReference>
<dbReference type="RefSeq" id="WP_212904040.1">
    <property type="nucleotide sequence ID" value="NZ_BOPZ01000016.1"/>
</dbReference>
<keyword evidence="1" id="KW-0472">Membrane</keyword>
<feature type="domain" description="DUF1980" evidence="2">
    <location>
        <begin position="120"/>
        <end position="246"/>
    </location>
</feature>
<feature type="transmembrane region" description="Helical" evidence="1">
    <location>
        <begin position="12"/>
        <end position="35"/>
    </location>
</feature>
<evidence type="ECO:0000259" key="2">
    <source>
        <dbReference type="Pfam" id="PF21537"/>
    </source>
</evidence>
<dbReference type="Proteomes" id="UP000679179">
    <property type="component" value="Unassembled WGS sequence"/>
</dbReference>
<dbReference type="NCBIfam" id="TIGR03943">
    <property type="entry name" value="TIGR03943 family putative permease subunit"/>
    <property type="match status" value="1"/>
</dbReference>
<name>A0A919VGN0_9CLOT</name>